<dbReference type="PANTHER" id="PTHR11437:SF3">
    <property type="entry name" value="EOSINOPHIL CATIONIC PROTEIN"/>
    <property type="match status" value="1"/>
</dbReference>
<dbReference type="GO" id="GO:0006935">
    <property type="term" value="P:chemotaxis"/>
    <property type="evidence" value="ECO:0007669"/>
    <property type="project" value="TreeGrafter"/>
</dbReference>
<dbReference type="GO" id="GO:0003676">
    <property type="term" value="F:nucleic acid binding"/>
    <property type="evidence" value="ECO:0007669"/>
    <property type="project" value="InterPro"/>
</dbReference>
<dbReference type="SUPFAM" id="SSF54076">
    <property type="entry name" value="RNase A-like"/>
    <property type="match status" value="1"/>
</dbReference>
<accession>Q9JKI9</accession>
<dbReference type="SMART" id="SM00092">
    <property type="entry name" value="RNAse_Pc"/>
    <property type="match status" value="1"/>
</dbReference>
<keyword evidence="3 8" id="KW-0732">Signal</keyword>
<evidence type="ECO:0000256" key="8">
    <source>
        <dbReference type="RuleBase" id="RU000651"/>
    </source>
</evidence>
<evidence type="ECO:0000259" key="9">
    <source>
        <dbReference type="SMART" id="SM00092"/>
    </source>
</evidence>
<feature type="domain" description="Ribonuclease A-domain" evidence="9">
    <location>
        <begin position="30"/>
        <end position="157"/>
    </location>
</feature>
<protein>
    <submittedName>
        <fullName evidence="10">Eosinophil-associated ribonuclease 44</fullName>
    </submittedName>
</protein>
<dbReference type="GO" id="GO:0004519">
    <property type="term" value="F:endonuclease activity"/>
    <property type="evidence" value="ECO:0007669"/>
    <property type="project" value="UniProtKB-KW"/>
</dbReference>
<dbReference type="Pfam" id="PF00074">
    <property type="entry name" value="RnaseA"/>
    <property type="match status" value="1"/>
</dbReference>
<name>Q9JKI9_MERUN</name>
<dbReference type="GO" id="GO:0050830">
    <property type="term" value="P:defense response to Gram-positive bacterium"/>
    <property type="evidence" value="ECO:0007669"/>
    <property type="project" value="TreeGrafter"/>
</dbReference>
<comment type="similarity">
    <text evidence="1 8">Belongs to the pancreatic ribonuclease family.</text>
</comment>
<dbReference type="InterPro" id="IPR001427">
    <property type="entry name" value="RNaseA"/>
</dbReference>
<dbReference type="GO" id="GO:0004540">
    <property type="term" value="F:RNA nuclease activity"/>
    <property type="evidence" value="ECO:0007669"/>
    <property type="project" value="TreeGrafter"/>
</dbReference>
<dbReference type="PROSITE" id="PS00127">
    <property type="entry name" value="RNASE_PANCREATIC"/>
    <property type="match status" value="1"/>
</dbReference>
<gene>
    <name evidence="10" type="primary">Ear44</name>
</gene>
<evidence type="ECO:0000256" key="1">
    <source>
        <dbReference type="ARBA" id="ARBA00005600"/>
    </source>
</evidence>
<dbReference type="Gene3D" id="3.10.130.10">
    <property type="entry name" value="Ribonuclease A-like domain"/>
    <property type="match status" value="1"/>
</dbReference>
<evidence type="ECO:0000256" key="3">
    <source>
        <dbReference type="ARBA" id="ARBA00022729"/>
    </source>
</evidence>
<dbReference type="InterPro" id="IPR023411">
    <property type="entry name" value="RNaseA_AS"/>
</dbReference>
<evidence type="ECO:0000256" key="7">
    <source>
        <dbReference type="ARBA" id="ARBA00023180"/>
    </source>
</evidence>
<dbReference type="AlphaFoldDB" id="Q9JKI9"/>
<dbReference type="GO" id="GO:0002227">
    <property type="term" value="P:innate immune response in mucosa"/>
    <property type="evidence" value="ECO:0007669"/>
    <property type="project" value="TreeGrafter"/>
</dbReference>
<dbReference type="PRINTS" id="PR00794">
    <property type="entry name" value="RIBONUCLEASE"/>
</dbReference>
<evidence type="ECO:0000256" key="4">
    <source>
        <dbReference type="ARBA" id="ARBA00022759"/>
    </source>
</evidence>
<dbReference type="EMBL" id="AF238394">
    <property type="protein sequence ID" value="AAF67694.1"/>
    <property type="molecule type" value="Genomic_DNA"/>
</dbReference>
<dbReference type="CDD" id="cd06265">
    <property type="entry name" value="RNase_A_canonical"/>
    <property type="match status" value="1"/>
</dbReference>
<dbReference type="InterPro" id="IPR023412">
    <property type="entry name" value="RNaseA_domain"/>
</dbReference>
<dbReference type="GO" id="GO:0005615">
    <property type="term" value="C:extracellular space"/>
    <property type="evidence" value="ECO:0007669"/>
    <property type="project" value="TreeGrafter"/>
</dbReference>
<dbReference type="InterPro" id="IPR036816">
    <property type="entry name" value="RNaseA-like_dom_sf"/>
</dbReference>
<dbReference type="FunFam" id="3.10.130.10:FF:000001">
    <property type="entry name" value="Ribonuclease pancreatic"/>
    <property type="match status" value="1"/>
</dbReference>
<evidence type="ECO:0000313" key="10">
    <source>
        <dbReference type="EMBL" id="AAF67694.1"/>
    </source>
</evidence>
<keyword evidence="7" id="KW-0325">Glycoprotein</keyword>
<reference evidence="10" key="1">
    <citation type="journal article" date="2000" name="Proc. Natl. Acad. Sci. U.S.A.">
        <title>Evolution of the rodent eosinophil-associated RNase gene family by rapid gene sorting and positive selection.</title>
        <authorList>
            <person name="Zhang J."/>
            <person name="Dyer K.D."/>
            <person name="Rosenberg H.F."/>
        </authorList>
    </citation>
    <scope>NUCLEOTIDE SEQUENCE</scope>
</reference>
<evidence type="ECO:0000256" key="6">
    <source>
        <dbReference type="ARBA" id="ARBA00023157"/>
    </source>
</evidence>
<organism evidence="10">
    <name type="scientific">Meriones unguiculatus</name>
    <name type="common">Mongolian jird</name>
    <name type="synonym">Gerbillus unguiculatus</name>
    <dbReference type="NCBI Taxonomy" id="10047"/>
    <lineage>
        <taxon>Eukaryota</taxon>
        <taxon>Metazoa</taxon>
        <taxon>Chordata</taxon>
        <taxon>Craniata</taxon>
        <taxon>Vertebrata</taxon>
        <taxon>Euteleostomi</taxon>
        <taxon>Mammalia</taxon>
        <taxon>Eutheria</taxon>
        <taxon>Euarchontoglires</taxon>
        <taxon>Glires</taxon>
        <taxon>Rodentia</taxon>
        <taxon>Myomorpha</taxon>
        <taxon>Muroidea</taxon>
        <taxon>Muridae</taxon>
        <taxon>Gerbillinae</taxon>
        <taxon>Meriones</taxon>
    </lineage>
</organism>
<feature type="signal peptide" evidence="8">
    <location>
        <begin position="1"/>
        <end position="24"/>
    </location>
</feature>
<sequence length="157" mass="17888">MGPKLLESRLCLLLLLGLVLMVASFQIPPGLTPSQWFTIQHISNTTTIQCNAAMLGVNNYTGRCKDLNTFLHTRFANVVNECYNRNTTCKNGRRNCHDSRSKVSITDCNLTSPSANYRQCRYQRTRARKFYRIACNNKTPRDNPNYPVVPVHLDGTF</sequence>
<keyword evidence="5 8" id="KW-0378">Hydrolase</keyword>
<dbReference type="GO" id="GO:0016787">
    <property type="term" value="F:hydrolase activity"/>
    <property type="evidence" value="ECO:0007669"/>
    <property type="project" value="UniProtKB-KW"/>
</dbReference>
<keyword evidence="4 8" id="KW-0255">Endonuclease</keyword>
<evidence type="ECO:0000256" key="5">
    <source>
        <dbReference type="ARBA" id="ARBA00022801"/>
    </source>
</evidence>
<keyword evidence="2 8" id="KW-0540">Nuclease</keyword>
<keyword evidence="6" id="KW-1015">Disulfide bond</keyword>
<proteinExistence type="inferred from homology"/>
<evidence type="ECO:0000256" key="2">
    <source>
        <dbReference type="ARBA" id="ARBA00022722"/>
    </source>
</evidence>
<feature type="chain" id="PRO_5007751344" evidence="8">
    <location>
        <begin position="25"/>
        <end position="157"/>
    </location>
</feature>
<dbReference type="PANTHER" id="PTHR11437">
    <property type="entry name" value="RIBONUCLEASE"/>
    <property type="match status" value="1"/>
</dbReference>